<feature type="binding site" evidence="7">
    <location>
        <position position="406"/>
    </location>
    <ligand>
        <name>ATP</name>
        <dbReference type="ChEBI" id="CHEBI:30616"/>
    </ligand>
</feature>
<feature type="binding site" evidence="7">
    <location>
        <position position="240"/>
    </location>
    <ligand>
        <name>glycerol</name>
        <dbReference type="ChEBI" id="CHEBI:17754"/>
    </ligand>
</feature>
<evidence type="ECO:0000256" key="5">
    <source>
        <dbReference type="ARBA" id="ARBA00022798"/>
    </source>
</evidence>
<evidence type="ECO:0000313" key="12">
    <source>
        <dbReference type="Proteomes" id="UP001597448"/>
    </source>
</evidence>
<evidence type="ECO:0000256" key="4">
    <source>
        <dbReference type="ARBA" id="ARBA00022777"/>
    </source>
</evidence>
<comment type="similarity">
    <text evidence="1 7 8">Belongs to the FGGY kinase family.</text>
</comment>
<feature type="binding site" evidence="7">
    <location>
        <position position="79"/>
    </location>
    <ligand>
        <name>glycerol</name>
        <dbReference type="ChEBI" id="CHEBI:17754"/>
    </ligand>
</feature>
<feature type="binding site" evidence="7">
    <location>
        <position position="9"/>
    </location>
    <ligand>
        <name>sn-glycerol 3-phosphate</name>
        <dbReference type="ChEBI" id="CHEBI:57597"/>
    </ligand>
</feature>
<reference evidence="12" key="1">
    <citation type="journal article" date="2019" name="Int. J. Syst. Evol. Microbiol.">
        <title>The Global Catalogue of Microorganisms (GCM) 10K type strain sequencing project: providing services to taxonomists for standard genome sequencing and annotation.</title>
        <authorList>
            <consortium name="The Broad Institute Genomics Platform"/>
            <consortium name="The Broad Institute Genome Sequencing Center for Infectious Disease"/>
            <person name="Wu L."/>
            <person name="Ma J."/>
        </authorList>
    </citation>
    <scope>NUCLEOTIDE SEQUENCE [LARGE SCALE GENOMIC DNA]</scope>
    <source>
        <strain evidence="12">CCM 8725</strain>
    </source>
</reference>
<feature type="binding site" evidence="7">
    <location>
        <position position="9"/>
    </location>
    <ligand>
        <name>ADP</name>
        <dbReference type="ChEBI" id="CHEBI:456216"/>
    </ligand>
</feature>
<comment type="activity regulation">
    <text evidence="7">Activated by phosphorylation and inhibited by fructose 1,6-bisphosphate (FBP).</text>
</comment>
<feature type="binding site" evidence="7">
    <location>
        <position position="410"/>
    </location>
    <ligand>
        <name>ADP</name>
        <dbReference type="ChEBI" id="CHEBI:456216"/>
    </ligand>
</feature>
<comment type="pathway">
    <text evidence="7">Polyol metabolism; glycerol degradation via glycerol kinase pathway; sn-glycerol 3-phosphate from glycerol: step 1/1.</text>
</comment>
<dbReference type="NCBIfam" id="NF000756">
    <property type="entry name" value="PRK00047.1"/>
    <property type="match status" value="1"/>
</dbReference>
<dbReference type="InterPro" id="IPR018484">
    <property type="entry name" value="FGGY_N"/>
</dbReference>
<feature type="binding site" evidence="7">
    <location>
        <position position="79"/>
    </location>
    <ligand>
        <name>sn-glycerol 3-phosphate</name>
        <dbReference type="ChEBI" id="CHEBI:57597"/>
    </ligand>
</feature>
<dbReference type="PROSITE" id="PS00933">
    <property type="entry name" value="FGGY_KINASES_1"/>
    <property type="match status" value="1"/>
</dbReference>
<feature type="binding site" evidence="7">
    <location>
        <position position="305"/>
    </location>
    <ligand>
        <name>ADP</name>
        <dbReference type="ChEBI" id="CHEBI:456216"/>
    </ligand>
</feature>
<dbReference type="PANTHER" id="PTHR10196">
    <property type="entry name" value="SUGAR KINASE"/>
    <property type="match status" value="1"/>
</dbReference>
<feature type="binding site" evidence="7">
    <location>
        <position position="80"/>
    </location>
    <ligand>
        <name>glycerol</name>
        <dbReference type="ChEBI" id="CHEBI:17754"/>
    </ligand>
</feature>
<dbReference type="InterPro" id="IPR005999">
    <property type="entry name" value="Glycerol_kin"/>
</dbReference>
<feature type="domain" description="Carbohydrate kinase FGGY N-terminal" evidence="9">
    <location>
        <begin position="1"/>
        <end position="247"/>
    </location>
</feature>
<evidence type="ECO:0000256" key="6">
    <source>
        <dbReference type="ARBA" id="ARBA00022840"/>
    </source>
</evidence>
<dbReference type="InterPro" id="IPR018483">
    <property type="entry name" value="Carb_kinase_FGGY_CS"/>
</dbReference>
<feature type="binding site" evidence="7">
    <location>
        <position position="131"/>
    </location>
    <ligand>
        <name>glycerol</name>
        <dbReference type="ChEBI" id="CHEBI:17754"/>
    </ligand>
</feature>
<keyword evidence="12" id="KW-1185">Reference proteome</keyword>
<dbReference type="PANTHER" id="PTHR10196:SF69">
    <property type="entry name" value="GLYCEROL KINASE"/>
    <property type="match status" value="1"/>
</dbReference>
<dbReference type="Proteomes" id="UP001597448">
    <property type="component" value="Unassembled WGS sequence"/>
</dbReference>
<feature type="binding site" evidence="7">
    <location>
        <position position="262"/>
    </location>
    <ligand>
        <name>ADP</name>
        <dbReference type="ChEBI" id="CHEBI:456216"/>
    </ligand>
</feature>
<keyword evidence="6 7" id="KW-0067">ATP-binding</keyword>
<comment type="caution">
    <text evidence="11">The sequence shown here is derived from an EMBL/GenBank/DDBJ whole genome shotgun (WGS) entry which is preliminary data.</text>
</comment>
<comment type="function">
    <text evidence="7">Key enzyme in the regulation of glycerol uptake and metabolism. Catalyzes the phosphorylation of glycerol to yield sn-glycerol 3-phosphate.</text>
</comment>
<comment type="subunit">
    <text evidence="7">Homotetramer and homodimer (in equilibrium).</text>
</comment>
<keyword evidence="4 7" id="KW-0418">Kinase</keyword>
<dbReference type="RefSeq" id="WP_209993945.1">
    <property type="nucleotide sequence ID" value="NZ_JBHSVQ010000001.1"/>
</dbReference>
<keyword evidence="3 7" id="KW-0547">Nucleotide-binding</keyword>
<dbReference type="EC" id="2.7.1.30" evidence="7"/>
<evidence type="ECO:0000256" key="8">
    <source>
        <dbReference type="RuleBase" id="RU003733"/>
    </source>
</evidence>
<dbReference type="GO" id="GO:0004370">
    <property type="term" value="F:glycerol kinase activity"/>
    <property type="evidence" value="ECO:0007669"/>
    <property type="project" value="UniProtKB-EC"/>
</dbReference>
<dbReference type="InterPro" id="IPR018485">
    <property type="entry name" value="FGGY_C"/>
</dbReference>
<organism evidence="11 12">
    <name type="scientific">Paenibacillus rhizoplanae</name>
    <dbReference type="NCBI Taxonomy" id="1917181"/>
    <lineage>
        <taxon>Bacteria</taxon>
        <taxon>Bacillati</taxon>
        <taxon>Bacillota</taxon>
        <taxon>Bacilli</taxon>
        <taxon>Bacillales</taxon>
        <taxon>Paenibacillaceae</taxon>
        <taxon>Paenibacillus</taxon>
    </lineage>
</organism>
<dbReference type="CDD" id="cd07786">
    <property type="entry name" value="FGGY_EcGK_like"/>
    <property type="match status" value="1"/>
</dbReference>
<dbReference type="Pfam" id="PF02782">
    <property type="entry name" value="FGGY_C"/>
    <property type="match status" value="1"/>
</dbReference>
<evidence type="ECO:0000259" key="10">
    <source>
        <dbReference type="Pfam" id="PF02782"/>
    </source>
</evidence>
<dbReference type="Gene3D" id="3.30.420.40">
    <property type="match status" value="2"/>
</dbReference>
<evidence type="ECO:0000313" key="11">
    <source>
        <dbReference type="EMBL" id="MFD2410150.1"/>
    </source>
</evidence>
<dbReference type="HAMAP" id="MF_00186">
    <property type="entry name" value="Glycerol_kin"/>
    <property type="match status" value="1"/>
</dbReference>
<dbReference type="Pfam" id="PF00370">
    <property type="entry name" value="FGGY_N"/>
    <property type="match status" value="1"/>
</dbReference>
<feature type="binding site" evidence="7">
    <location>
        <position position="305"/>
    </location>
    <ligand>
        <name>ATP</name>
        <dbReference type="ChEBI" id="CHEBI:30616"/>
    </ligand>
</feature>
<gene>
    <name evidence="7 11" type="primary">glpK</name>
    <name evidence="11" type="ORF">ACFSX3_09735</name>
</gene>
<protein>
    <recommendedName>
        <fullName evidence="7">Glycerol kinase</fullName>
        <ecNumber evidence="7">2.7.1.30</ecNumber>
    </recommendedName>
    <alternativeName>
        <fullName evidence="7">ATP:glycerol 3-phosphotransferase</fullName>
    </alternativeName>
    <alternativeName>
        <fullName evidence="7">Glycerokinase</fullName>
        <shortName evidence="7">GK</shortName>
    </alternativeName>
</protein>
<evidence type="ECO:0000256" key="2">
    <source>
        <dbReference type="ARBA" id="ARBA00022679"/>
    </source>
</evidence>
<name>A0ABW5F6H8_9BACL</name>
<evidence type="ECO:0000256" key="7">
    <source>
        <dbReference type="HAMAP-Rule" id="MF_00186"/>
    </source>
</evidence>
<comment type="caution">
    <text evidence="7">Lacks conserved residue(s) required for the propagation of feature annotation.</text>
</comment>
<accession>A0ABW5F6H8</accession>
<feature type="binding site" evidence="7">
    <location>
        <position position="10"/>
    </location>
    <ligand>
        <name>ATP</name>
        <dbReference type="ChEBI" id="CHEBI:30616"/>
    </ligand>
</feature>
<keyword evidence="5 7" id="KW-0319">Glycerol metabolism</keyword>
<feature type="binding site" evidence="7">
    <location>
        <position position="262"/>
    </location>
    <ligand>
        <name>ATP</name>
        <dbReference type="ChEBI" id="CHEBI:30616"/>
    </ligand>
</feature>
<feature type="binding site" evidence="7">
    <location>
        <position position="131"/>
    </location>
    <ligand>
        <name>sn-glycerol 3-phosphate</name>
        <dbReference type="ChEBI" id="CHEBI:57597"/>
    </ligand>
</feature>
<dbReference type="InterPro" id="IPR043129">
    <property type="entry name" value="ATPase_NBD"/>
</dbReference>
<feature type="binding site" evidence="7">
    <location>
        <position position="13"/>
    </location>
    <ligand>
        <name>ADP</name>
        <dbReference type="ChEBI" id="CHEBI:456216"/>
    </ligand>
</feature>
<feature type="binding site" evidence="7">
    <location>
        <position position="11"/>
    </location>
    <ligand>
        <name>ATP</name>
        <dbReference type="ChEBI" id="CHEBI:30616"/>
    </ligand>
</feature>
<evidence type="ECO:0000256" key="1">
    <source>
        <dbReference type="ARBA" id="ARBA00009156"/>
    </source>
</evidence>
<evidence type="ECO:0000256" key="3">
    <source>
        <dbReference type="ARBA" id="ARBA00022741"/>
    </source>
</evidence>
<dbReference type="SUPFAM" id="SSF53067">
    <property type="entry name" value="Actin-like ATPase domain"/>
    <property type="match status" value="2"/>
</dbReference>
<feature type="binding site" evidence="7">
    <location>
        <position position="9"/>
    </location>
    <ligand>
        <name>ATP</name>
        <dbReference type="ChEBI" id="CHEBI:30616"/>
    </ligand>
</feature>
<feature type="binding site" evidence="7">
    <location>
        <position position="241"/>
    </location>
    <ligand>
        <name>glycerol</name>
        <dbReference type="ChEBI" id="CHEBI:17754"/>
    </ligand>
</feature>
<dbReference type="PIRSF" id="PIRSF000538">
    <property type="entry name" value="GlpK"/>
    <property type="match status" value="1"/>
</dbReference>
<feature type="binding site" evidence="7">
    <location>
        <position position="406"/>
    </location>
    <ligand>
        <name>ADP</name>
        <dbReference type="ChEBI" id="CHEBI:456216"/>
    </ligand>
</feature>
<dbReference type="EMBL" id="JBHUKY010000020">
    <property type="protein sequence ID" value="MFD2410150.1"/>
    <property type="molecule type" value="Genomic_DNA"/>
</dbReference>
<feature type="binding site" evidence="7">
    <location>
        <position position="80"/>
    </location>
    <ligand>
        <name>sn-glycerol 3-phosphate</name>
        <dbReference type="ChEBI" id="CHEBI:57597"/>
    </ligand>
</feature>
<feature type="binding site" evidence="7">
    <location>
        <position position="309"/>
    </location>
    <ligand>
        <name>ATP</name>
        <dbReference type="ChEBI" id="CHEBI:30616"/>
    </ligand>
</feature>
<proteinExistence type="inferred from homology"/>
<feature type="binding site" evidence="7">
    <location>
        <position position="240"/>
    </location>
    <ligand>
        <name>sn-glycerol 3-phosphate</name>
        <dbReference type="ChEBI" id="CHEBI:57597"/>
    </ligand>
</feature>
<keyword evidence="2 7" id="KW-0808">Transferase</keyword>
<comment type="catalytic activity">
    <reaction evidence="7">
        <text>glycerol + ATP = sn-glycerol 3-phosphate + ADP + H(+)</text>
        <dbReference type="Rhea" id="RHEA:21644"/>
        <dbReference type="ChEBI" id="CHEBI:15378"/>
        <dbReference type="ChEBI" id="CHEBI:17754"/>
        <dbReference type="ChEBI" id="CHEBI:30616"/>
        <dbReference type="ChEBI" id="CHEBI:57597"/>
        <dbReference type="ChEBI" id="CHEBI:456216"/>
        <dbReference type="EC" id="2.7.1.30"/>
    </reaction>
</comment>
<dbReference type="PROSITE" id="PS00445">
    <property type="entry name" value="FGGY_KINASES_2"/>
    <property type="match status" value="1"/>
</dbReference>
<dbReference type="NCBIfam" id="TIGR01311">
    <property type="entry name" value="glycerol_kin"/>
    <property type="match status" value="1"/>
</dbReference>
<evidence type="ECO:0000259" key="9">
    <source>
        <dbReference type="Pfam" id="PF00370"/>
    </source>
</evidence>
<sequence length="504" mass="54876">MILSLDQGTTSSRAILFDAEAEMISQGQYEIKQSFPRPGWVEHDPEQIWESQLAAARDAIAASSLPADHITAIGITNQRETALIWDKITGVPIYPAIVWQDRRTADQCEELKSRGMAGVIADKTGLVIDAYFSATKLAWILDHVPGARDRAAKGELLAGTIDTWLIWKLTGGAVHATDVTNASRTMLYNLHERQWDEELMDTLRIPPSILPEVRMSGGDFGVCDPQWFGLEIPIRSVLGDQQAALFGHTCLEAGSAKNTYGTGCFILMNTGTEAVASSHGLLTTVAWGMGDELYYALEGSVFVAGAAVQWLQEGLGLIVAPADSEEKASEVDESEGVVVVPAFTGLGAPYWDMYARGAIFGLTRGTTSAHLVRATLESLAFQSRDVIDAMQKDAGMPLTGLRVDGGAVRNNLLMQFQADILGSEVTRTTYAETTALGAALLAGLTSGVWTREQLESFNTAEKVFSPQMEPEERERRYGAWQDAVSRTMGWEKHEGKREADVRAE</sequence>
<feature type="domain" description="Carbohydrate kinase FGGY C-terminal" evidence="10">
    <location>
        <begin position="257"/>
        <end position="444"/>
    </location>
</feature>
<dbReference type="InterPro" id="IPR000577">
    <property type="entry name" value="Carb_kinase_FGGY"/>
</dbReference>